<gene>
    <name evidence="1" type="ORF">APZ42_019048</name>
</gene>
<proteinExistence type="predicted"/>
<evidence type="ECO:0000313" key="2">
    <source>
        <dbReference type="Proteomes" id="UP000076858"/>
    </source>
</evidence>
<dbReference type="Proteomes" id="UP000076858">
    <property type="component" value="Unassembled WGS sequence"/>
</dbReference>
<organism evidence="1 2">
    <name type="scientific">Daphnia magna</name>
    <dbReference type="NCBI Taxonomy" id="35525"/>
    <lineage>
        <taxon>Eukaryota</taxon>
        <taxon>Metazoa</taxon>
        <taxon>Ecdysozoa</taxon>
        <taxon>Arthropoda</taxon>
        <taxon>Crustacea</taxon>
        <taxon>Branchiopoda</taxon>
        <taxon>Diplostraca</taxon>
        <taxon>Cladocera</taxon>
        <taxon>Anomopoda</taxon>
        <taxon>Daphniidae</taxon>
        <taxon>Daphnia</taxon>
    </lineage>
</organism>
<evidence type="ECO:0000313" key="1">
    <source>
        <dbReference type="EMBL" id="KZS15383.1"/>
    </source>
</evidence>
<sequence length="63" mass="7200">MYPKHIALGGLRASQLKRNRSQCTRWKERQRNRVERAEVFYFAAVSMLCGKEAAAVPQTGFGE</sequence>
<protein>
    <submittedName>
        <fullName evidence="1">Uncharacterized protein</fullName>
    </submittedName>
</protein>
<accession>A0A164YLQ1</accession>
<comment type="caution">
    <text evidence="1">The sequence shown here is derived from an EMBL/GenBank/DDBJ whole genome shotgun (WGS) entry which is preliminary data.</text>
</comment>
<name>A0A164YLQ1_9CRUS</name>
<dbReference type="EMBL" id="LRGB01000872">
    <property type="protein sequence ID" value="KZS15383.1"/>
    <property type="molecule type" value="Genomic_DNA"/>
</dbReference>
<keyword evidence="2" id="KW-1185">Reference proteome</keyword>
<reference evidence="1 2" key="1">
    <citation type="submission" date="2016-03" db="EMBL/GenBank/DDBJ databases">
        <title>EvidentialGene: Evidence-directed Construction of Genes on Genomes.</title>
        <authorList>
            <person name="Gilbert D.G."/>
            <person name="Choi J.-H."/>
            <person name="Mockaitis K."/>
            <person name="Colbourne J."/>
            <person name="Pfrender M."/>
        </authorList>
    </citation>
    <scope>NUCLEOTIDE SEQUENCE [LARGE SCALE GENOMIC DNA]</scope>
    <source>
        <strain evidence="1 2">Xinb3</strain>
        <tissue evidence="1">Complete organism</tissue>
    </source>
</reference>
<dbReference type="AlphaFoldDB" id="A0A164YLQ1"/>